<name>A0ABR5T7E9_9BURK</name>
<reference evidence="1 2" key="1">
    <citation type="submission" date="2015-11" db="EMBL/GenBank/DDBJ databases">
        <authorList>
            <person name="Sahl J."/>
            <person name="Wagner D."/>
            <person name="Keim P."/>
        </authorList>
    </citation>
    <scope>NUCLEOTIDE SEQUENCE [LARGE SCALE GENOMIC DNA]</scope>
    <source>
        <strain evidence="1 2">BDU18</strain>
    </source>
</reference>
<dbReference type="Proteomes" id="UP000070255">
    <property type="component" value="Unassembled WGS sequence"/>
</dbReference>
<dbReference type="RefSeq" id="WP_060820321.1">
    <property type="nucleotide sequence ID" value="NZ_LNJQ01000004.1"/>
</dbReference>
<keyword evidence="2" id="KW-1185">Reference proteome</keyword>
<evidence type="ECO:0000313" key="2">
    <source>
        <dbReference type="Proteomes" id="UP000070255"/>
    </source>
</evidence>
<gene>
    <name evidence="1" type="ORF">WS72_30860</name>
</gene>
<proteinExistence type="predicted"/>
<dbReference type="EMBL" id="LNJQ01000004">
    <property type="protein sequence ID" value="KWZ39157.1"/>
    <property type="molecule type" value="Genomic_DNA"/>
</dbReference>
<sequence length="123" mass="13639">MRDTAWLSLVEMRFARTPKLDRHIEGPSRDECARLSGRTPQPLRTAFAGEVMKAGTALSVVRDGRANLPPDARARVLGGVDDVPVSKLVNKLADALHRPEIGAARRVFSNRYMEVAVKKDDKF</sequence>
<protein>
    <submittedName>
        <fullName evidence="1">Uncharacterized protein</fullName>
    </submittedName>
</protein>
<organism evidence="1 2">
    <name type="scientific">Burkholderia savannae</name>
    <dbReference type="NCBI Taxonomy" id="1637837"/>
    <lineage>
        <taxon>Bacteria</taxon>
        <taxon>Pseudomonadati</taxon>
        <taxon>Pseudomonadota</taxon>
        <taxon>Betaproteobacteria</taxon>
        <taxon>Burkholderiales</taxon>
        <taxon>Burkholderiaceae</taxon>
        <taxon>Burkholderia</taxon>
        <taxon>pseudomallei group</taxon>
    </lineage>
</organism>
<accession>A0ABR5T7E9</accession>
<comment type="caution">
    <text evidence="1">The sequence shown here is derived from an EMBL/GenBank/DDBJ whole genome shotgun (WGS) entry which is preliminary data.</text>
</comment>
<evidence type="ECO:0000313" key="1">
    <source>
        <dbReference type="EMBL" id="KWZ39157.1"/>
    </source>
</evidence>